<keyword evidence="3" id="KW-1185">Reference proteome</keyword>
<proteinExistence type="predicted"/>
<feature type="non-terminal residue" evidence="2">
    <location>
        <position position="216"/>
    </location>
</feature>
<evidence type="ECO:0000256" key="1">
    <source>
        <dbReference type="SAM" id="MobiDB-lite"/>
    </source>
</evidence>
<protein>
    <submittedName>
        <fullName evidence="2">Uncharacterized protein</fullName>
    </submittedName>
</protein>
<accession>A0A1I5X085</accession>
<reference evidence="2 3" key="1">
    <citation type="submission" date="2016-10" db="EMBL/GenBank/DDBJ databases">
        <authorList>
            <person name="de Groot N.N."/>
        </authorList>
    </citation>
    <scope>NUCLEOTIDE SEQUENCE [LARGE SCALE GENOMIC DNA]</scope>
    <source>
        <strain evidence="2 3">DSM 19547</strain>
    </source>
</reference>
<dbReference type="RefSeq" id="WP_143096308.1">
    <property type="nucleotide sequence ID" value="NZ_FOXA01000069.1"/>
</dbReference>
<evidence type="ECO:0000313" key="3">
    <source>
        <dbReference type="Proteomes" id="UP000199356"/>
    </source>
</evidence>
<name>A0A1I5X085_9RHOB</name>
<organism evidence="2 3">
    <name type="scientific">Tranquillimonas alkanivorans</name>
    <dbReference type="NCBI Taxonomy" id="441119"/>
    <lineage>
        <taxon>Bacteria</taxon>
        <taxon>Pseudomonadati</taxon>
        <taxon>Pseudomonadota</taxon>
        <taxon>Alphaproteobacteria</taxon>
        <taxon>Rhodobacterales</taxon>
        <taxon>Roseobacteraceae</taxon>
        <taxon>Tranquillimonas</taxon>
    </lineage>
</organism>
<dbReference type="AlphaFoldDB" id="A0A1I5X085"/>
<sequence>MATENSRRTPVRAMAANDFWINAGPKAQEPDRPGGEAYGSGDTSTAPRKAPAFRVFLSGNPTSSVGRLASDHYMRSHQPAMTERAVLDMFELALREGDLKTIRQAISAGRKMAREAHQERSKPDDWVMVARNEGEARGMRGIIDALTEQFPADLDPKIEKRSFPLEVDGRKTEIAFEEPVRNQRPLPRSMDEIDLDSLRARLGAQRDGLEPKTVAV</sequence>
<gene>
    <name evidence="2" type="ORF">SAMN04488047_1691</name>
</gene>
<dbReference type="EMBL" id="FOXA01000069">
    <property type="protein sequence ID" value="SFQ25117.1"/>
    <property type="molecule type" value="Genomic_DNA"/>
</dbReference>
<evidence type="ECO:0000313" key="2">
    <source>
        <dbReference type="EMBL" id="SFQ25117.1"/>
    </source>
</evidence>
<feature type="region of interest" description="Disordered" evidence="1">
    <location>
        <begin position="1"/>
        <end position="51"/>
    </location>
</feature>
<dbReference type="Proteomes" id="UP000199356">
    <property type="component" value="Unassembled WGS sequence"/>
</dbReference>